<dbReference type="PANTHER" id="PTHR21012">
    <property type="entry name" value="ASPARTATE 1-DECARBOXYLASE"/>
    <property type="match status" value="1"/>
</dbReference>
<dbReference type="SUPFAM" id="SSF50692">
    <property type="entry name" value="ADC-like"/>
    <property type="match status" value="1"/>
</dbReference>
<comment type="PTM">
    <text evidence="9">Is synthesized initially as an inactive proenzyme, which is activated by self-cleavage at a specific serine bond to produce a beta-subunit with a hydroxyl group at its C-terminus and an alpha-subunit with a pyruvoyl group at its N-terminus.</text>
</comment>
<evidence type="ECO:0000256" key="7">
    <source>
        <dbReference type="ARBA" id="ARBA00023270"/>
    </source>
</evidence>
<gene>
    <name evidence="9 10" type="primary">panD</name>
    <name evidence="10" type="ORF">MHA01_24410</name>
</gene>
<comment type="cofactor">
    <cofactor evidence="9">
        <name>pyruvate</name>
        <dbReference type="ChEBI" id="CHEBI:15361"/>
    </cofactor>
    <text evidence="9">Binds 1 pyruvoyl group covalently per subunit.</text>
</comment>
<dbReference type="GO" id="GO:0006523">
    <property type="term" value="P:alanine biosynthetic process"/>
    <property type="evidence" value="ECO:0007669"/>
    <property type="project" value="InterPro"/>
</dbReference>
<comment type="function">
    <text evidence="9">Catalyzes the pyruvoyl-dependent decarboxylation of aspartate to produce beta-alanine.</text>
</comment>
<keyword evidence="4 9" id="KW-0068">Autocatalytic cleavage</keyword>
<keyword evidence="2 9" id="KW-0566">Pantothenate biosynthesis</keyword>
<comment type="subunit">
    <text evidence="9">Heterooctamer of four alpha and four beta subunits.</text>
</comment>
<organism evidence="10 11">
    <name type="scientific">Marinococcus halophilus</name>
    <dbReference type="NCBI Taxonomy" id="1371"/>
    <lineage>
        <taxon>Bacteria</taxon>
        <taxon>Bacillati</taxon>
        <taxon>Bacillota</taxon>
        <taxon>Bacilli</taxon>
        <taxon>Bacillales</taxon>
        <taxon>Bacillaceae</taxon>
        <taxon>Marinococcus</taxon>
    </lineage>
</organism>
<dbReference type="GO" id="GO:0015940">
    <property type="term" value="P:pantothenate biosynthetic process"/>
    <property type="evidence" value="ECO:0007669"/>
    <property type="project" value="UniProtKB-UniRule"/>
</dbReference>
<evidence type="ECO:0000256" key="8">
    <source>
        <dbReference type="ARBA" id="ARBA00023317"/>
    </source>
</evidence>
<feature type="chain" id="PRO_5023549700" description="Aspartate 1-decarboxylase beta chain" evidence="9">
    <location>
        <begin position="1"/>
        <end position="5"/>
    </location>
</feature>
<keyword evidence="1 9" id="KW-0963">Cytoplasm</keyword>
<dbReference type="EMBL" id="BJUN01000015">
    <property type="protein sequence ID" value="GEK59536.1"/>
    <property type="molecule type" value="Genomic_DNA"/>
</dbReference>
<dbReference type="EC" id="4.1.1.11" evidence="9"/>
<proteinExistence type="inferred from homology"/>
<comment type="subcellular location">
    <subcellularLocation>
        <location evidence="9">Cytoplasm</location>
    </subcellularLocation>
</comment>
<evidence type="ECO:0000256" key="4">
    <source>
        <dbReference type="ARBA" id="ARBA00022813"/>
    </source>
</evidence>
<keyword evidence="7 9" id="KW-0704">Schiff base</keyword>
<evidence type="ECO:0000313" key="10">
    <source>
        <dbReference type="EMBL" id="GEK59536.1"/>
    </source>
</evidence>
<dbReference type="HAMAP" id="MF_00446">
    <property type="entry name" value="PanD"/>
    <property type="match status" value="1"/>
</dbReference>
<keyword evidence="11" id="KW-1185">Reference proteome</keyword>
<keyword evidence="5 9" id="KW-0865">Zymogen</keyword>
<sequence>MYTCEKSRLDENLMEAVELGENEKVQVFNNTDGAVLETYAIAGGSGVICLTGAAARRAQPGDVVIIIAYASVENDMAQEFTPAVAVHDRQNCIQQMLSSEPASTTLE</sequence>
<keyword evidence="6 9" id="KW-0456">Lyase</keyword>
<comment type="pathway">
    <text evidence="9">Cofactor biosynthesis; (R)-pantothenate biosynthesis; beta-alanine from L-aspartate: step 1/1.</text>
</comment>
<evidence type="ECO:0000256" key="1">
    <source>
        <dbReference type="ARBA" id="ARBA00022490"/>
    </source>
</evidence>
<evidence type="ECO:0000313" key="11">
    <source>
        <dbReference type="Proteomes" id="UP000321051"/>
    </source>
</evidence>
<evidence type="ECO:0000256" key="9">
    <source>
        <dbReference type="HAMAP-Rule" id="MF_00446"/>
    </source>
</evidence>
<evidence type="ECO:0000256" key="2">
    <source>
        <dbReference type="ARBA" id="ARBA00022655"/>
    </source>
</evidence>
<protein>
    <recommendedName>
        <fullName evidence="9">Aspartate 1-decarboxylase</fullName>
        <ecNumber evidence="9">4.1.1.11</ecNumber>
    </recommendedName>
    <alternativeName>
        <fullName evidence="9">Aspartate alpha-decarboxylase</fullName>
    </alternativeName>
    <component>
        <recommendedName>
            <fullName evidence="9">Aspartate 1-decarboxylase beta chain</fullName>
        </recommendedName>
    </component>
    <component>
        <recommendedName>
            <fullName evidence="9">Aspartate 1-decarboxylase alpha chain</fullName>
        </recommendedName>
    </component>
</protein>
<comment type="caution">
    <text evidence="10">The sequence shown here is derived from an EMBL/GenBank/DDBJ whole genome shotgun (WGS) entry which is preliminary data.</text>
</comment>
<feature type="binding site" evidence="9">
    <location>
        <position position="38"/>
    </location>
    <ligand>
        <name>substrate</name>
    </ligand>
</feature>
<comment type="catalytic activity">
    <reaction evidence="9">
        <text>L-aspartate + H(+) = beta-alanine + CO2</text>
        <dbReference type="Rhea" id="RHEA:19497"/>
        <dbReference type="ChEBI" id="CHEBI:15378"/>
        <dbReference type="ChEBI" id="CHEBI:16526"/>
        <dbReference type="ChEBI" id="CHEBI:29991"/>
        <dbReference type="ChEBI" id="CHEBI:57966"/>
        <dbReference type="EC" id="4.1.1.11"/>
    </reaction>
</comment>
<feature type="binding site" evidence="9">
    <location>
        <begin position="52"/>
        <end position="54"/>
    </location>
    <ligand>
        <name>substrate</name>
    </ligand>
</feature>
<dbReference type="GO" id="GO:0005829">
    <property type="term" value="C:cytosol"/>
    <property type="evidence" value="ECO:0007669"/>
    <property type="project" value="TreeGrafter"/>
</dbReference>
<dbReference type="InterPro" id="IPR003190">
    <property type="entry name" value="Asp_decarbox"/>
</dbReference>
<accession>A0A510Y851</accession>
<dbReference type="PANTHER" id="PTHR21012:SF0">
    <property type="entry name" value="ASPARTATE 1-DECARBOXYLASE"/>
    <property type="match status" value="1"/>
</dbReference>
<evidence type="ECO:0000256" key="3">
    <source>
        <dbReference type="ARBA" id="ARBA00022793"/>
    </source>
</evidence>
<dbReference type="UniPathway" id="UPA00028">
    <property type="reaction ID" value="UER00002"/>
</dbReference>
<feature type="active site" description="Proton donor" evidence="9">
    <location>
        <position position="39"/>
    </location>
</feature>
<comment type="similarity">
    <text evidence="9">Belongs to the PanD family.</text>
</comment>
<evidence type="ECO:0000256" key="6">
    <source>
        <dbReference type="ARBA" id="ARBA00023239"/>
    </source>
</evidence>
<reference evidence="10 11" key="1">
    <citation type="submission" date="2019-07" db="EMBL/GenBank/DDBJ databases">
        <title>Whole genome shotgun sequence of Marinococcus halophilus NBRC 102359.</title>
        <authorList>
            <person name="Hosoyama A."/>
            <person name="Uohara A."/>
            <person name="Ohji S."/>
            <person name="Ichikawa N."/>
        </authorList>
    </citation>
    <scope>NUCLEOTIDE SEQUENCE [LARGE SCALE GENOMIC DNA]</scope>
    <source>
        <strain evidence="10 11">NBRC 102359</strain>
    </source>
</reference>
<comment type="caution">
    <text evidence="9">Lacks conserved residue(s) required for the propagation of feature annotation.</text>
</comment>
<dbReference type="Gene3D" id="2.40.40.20">
    <property type="match status" value="1"/>
</dbReference>
<keyword evidence="3 9" id="KW-0210">Decarboxylase</keyword>
<feature type="chain" id="PRO_5023549701" description="Aspartate 1-decarboxylase alpha chain" evidence="9">
    <location>
        <begin position="6"/>
        <end position="107"/>
    </location>
</feature>
<dbReference type="InterPro" id="IPR009010">
    <property type="entry name" value="Asp_de-COase-like_dom_sf"/>
</dbReference>
<dbReference type="GO" id="GO:0004068">
    <property type="term" value="F:aspartate 1-decarboxylase activity"/>
    <property type="evidence" value="ECO:0007669"/>
    <property type="project" value="UniProtKB-UniRule"/>
</dbReference>
<evidence type="ECO:0000256" key="5">
    <source>
        <dbReference type="ARBA" id="ARBA00023145"/>
    </source>
</evidence>
<dbReference type="Proteomes" id="UP000321051">
    <property type="component" value="Unassembled WGS sequence"/>
</dbReference>
<dbReference type="STRING" id="1371.GCA_900166605_01848"/>
<name>A0A510Y851_MARHA</name>
<dbReference type="Pfam" id="PF02261">
    <property type="entry name" value="Asp_decarbox"/>
    <property type="match status" value="1"/>
</dbReference>
<keyword evidence="8 9" id="KW-0670">Pyruvate</keyword>
<dbReference type="AlphaFoldDB" id="A0A510Y851"/>